<protein>
    <submittedName>
        <fullName evidence="2">Uncharacterized protein</fullName>
    </submittedName>
</protein>
<keyword evidence="1" id="KW-1133">Transmembrane helix</keyword>
<evidence type="ECO:0000256" key="1">
    <source>
        <dbReference type="SAM" id="Phobius"/>
    </source>
</evidence>
<proteinExistence type="predicted"/>
<feature type="transmembrane region" description="Helical" evidence="1">
    <location>
        <begin position="17"/>
        <end position="37"/>
    </location>
</feature>
<sequence length="68" mass="7758">MLYVAQPRYIPYEPTRASFHICCVANCSFLNIMYIFYHKSISQSIASCNHFCKDSAVSKICSSTLLLQ</sequence>
<accession>A0A8S5T2M8</accession>
<keyword evidence="1" id="KW-0472">Membrane</keyword>
<name>A0A8S5T2M8_9CAUD</name>
<organism evidence="2">
    <name type="scientific">Myoviridae sp. ctqfO1</name>
    <dbReference type="NCBI Taxonomy" id="2827710"/>
    <lineage>
        <taxon>Viruses</taxon>
        <taxon>Duplodnaviria</taxon>
        <taxon>Heunggongvirae</taxon>
        <taxon>Uroviricota</taxon>
        <taxon>Caudoviricetes</taxon>
    </lineage>
</organism>
<keyword evidence="1" id="KW-0812">Transmembrane</keyword>
<dbReference type="EMBL" id="BK032734">
    <property type="protein sequence ID" value="DAF57513.1"/>
    <property type="molecule type" value="Genomic_DNA"/>
</dbReference>
<evidence type="ECO:0000313" key="2">
    <source>
        <dbReference type="EMBL" id="DAF57513.1"/>
    </source>
</evidence>
<reference evidence="2" key="1">
    <citation type="journal article" date="2021" name="Proc. Natl. Acad. Sci. U.S.A.">
        <title>A Catalog of Tens of Thousands of Viruses from Human Metagenomes Reveals Hidden Associations with Chronic Diseases.</title>
        <authorList>
            <person name="Tisza M.J."/>
            <person name="Buck C.B."/>
        </authorList>
    </citation>
    <scope>NUCLEOTIDE SEQUENCE</scope>
    <source>
        <strain evidence="2">CtqfO1</strain>
    </source>
</reference>